<dbReference type="Proteomes" id="UP000095591">
    <property type="component" value="Unassembled WGS sequence"/>
</dbReference>
<dbReference type="Proteomes" id="UP000441609">
    <property type="component" value="Unassembled WGS sequence"/>
</dbReference>
<dbReference type="EMBL" id="CP120353">
    <property type="protein sequence ID" value="WET63667.1"/>
    <property type="molecule type" value="Genomic_DNA"/>
</dbReference>
<gene>
    <name evidence="5" type="ORF">DW782_04520</name>
    <name evidence="2" type="ORF">ERS852429_01493</name>
    <name evidence="4" type="ORF">GKD70_01150</name>
    <name evidence="3" type="ORF">LI194_16455</name>
    <name evidence="6" type="ORF">P2T59_18475</name>
</gene>
<evidence type="ECO:0000313" key="4">
    <source>
        <dbReference type="EMBL" id="MSB71910.1"/>
    </source>
</evidence>
<dbReference type="Proteomes" id="UP001221009">
    <property type="component" value="Chromosome"/>
</dbReference>
<dbReference type="GeneID" id="93523319"/>
<name>A0A173TA35_PARDI</name>
<accession>A0A173TA35</accession>
<dbReference type="Proteomes" id="UP001198806">
    <property type="component" value="Unassembled WGS sequence"/>
</dbReference>
<reference evidence="5 8" key="2">
    <citation type="submission" date="2018-08" db="EMBL/GenBank/DDBJ databases">
        <title>A genome reference for cultivated species of the human gut microbiota.</title>
        <authorList>
            <person name="Zou Y."/>
            <person name="Xue W."/>
            <person name="Luo G."/>
        </authorList>
    </citation>
    <scope>NUCLEOTIDE SEQUENCE [LARGE SCALE GENOMIC DNA]</scope>
    <source>
        <strain evidence="5 8">AM30-4</strain>
    </source>
</reference>
<feature type="compositionally biased region" description="Basic and acidic residues" evidence="1">
    <location>
        <begin position="1"/>
        <end position="21"/>
    </location>
</feature>
<dbReference type="OrthoDB" id="1004620at2"/>
<evidence type="ECO:0000313" key="3">
    <source>
        <dbReference type="EMBL" id="MCB6519382.1"/>
    </source>
</evidence>
<evidence type="ECO:0000313" key="5">
    <source>
        <dbReference type="EMBL" id="RHD77220.1"/>
    </source>
</evidence>
<reference evidence="3" key="4">
    <citation type="submission" date="2021-10" db="EMBL/GenBank/DDBJ databases">
        <title>Collection of gut derived symbiotic bacterial strains cultured from healthy donors.</title>
        <authorList>
            <person name="Lin H."/>
            <person name="Littmann E."/>
            <person name="Kohout C."/>
            <person name="Pamer E.G."/>
        </authorList>
    </citation>
    <scope>NUCLEOTIDE SEQUENCE</scope>
    <source>
        <strain evidence="3">DFI.2.94</strain>
    </source>
</reference>
<reference evidence="4 9" key="3">
    <citation type="journal article" date="2019" name="Nat. Med.">
        <title>A library of human gut bacterial isolates paired with longitudinal multiomics data enables mechanistic microbiome research.</title>
        <authorList>
            <person name="Poyet M."/>
            <person name="Groussin M."/>
            <person name="Gibbons S.M."/>
            <person name="Avila-Pacheco J."/>
            <person name="Jiang X."/>
            <person name="Kearney S.M."/>
            <person name="Perrotta A.R."/>
            <person name="Berdy B."/>
            <person name="Zhao S."/>
            <person name="Lieberman T.D."/>
            <person name="Swanson P.K."/>
            <person name="Smith M."/>
            <person name="Roesemann S."/>
            <person name="Alexander J.E."/>
            <person name="Rich S.A."/>
            <person name="Livny J."/>
            <person name="Vlamakis H."/>
            <person name="Clish C."/>
            <person name="Bullock K."/>
            <person name="Deik A."/>
            <person name="Scott J."/>
            <person name="Pierce K.A."/>
            <person name="Xavier R.J."/>
            <person name="Alm E.J."/>
        </authorList>
    </citation>
    <scope>NUCLEOTIDE SEQUENCE [LARGE SCALE GENOMIC DNA]</scope>
    <source>
        <strain evidence="4 9">BIOML-A20</strain>
    </source>
</reference>
<dbReference type="Proteomes" id="UP000284660">
    <property type="component" value="Unassembled WGS sequence"/>
</dbReference>
<proteinExistence type="predicted"/>
<dbReference type="EMBL" id="QSJN01000002">
    <property type="protein sequence ID" value="RHD77220.1"/>
    <property type="molecule type" value="Genomic_DNA"/>
</dbReference>
<dbReference type="EMBL" id="CYXP01000002">
    <property type="protein sequence ID" value="CUM99594.1"/>
    <property type="molecule type" value="Genomic_DNA"/>
</dbReference>
<feature type="region of interest" description="Disordered" evidence="1">
    <location>
        <begin position="1"/>
        <end position="36"/>
    </location>
</feature>
<dbReference type="RefSeq" id="WP_005859868.1">
    <property type="nucleotide sequence ID" value="NZ_AP019729.1"/>
</dbReference>
<dbReference type="Pfam" id="PF20223">
    <property type="entry name" value="DUF6582"/>
    <property type="match status" value="1"/>
</dbReference>
<protein>
    <submittedName>
        <fullName evidence="2">Uncharacterized protein</fullName>
    </submittedName>
</protein>
<evidence type="ECO:0000313" key="2">
    <source>
        <dbReference type="EMBL" id="CUM99594.1"/>
    </source>
</evidence>
<evidence type="ECO:0000313" key="9">
    <source>
        <dbReference type="Proteomes" id="UP000441609"/>
    </source>
</evidence>
<sequence>MEREREQGSDRLDTEERKELNDSDFGLPEERKYPMPDATHVRAAESYFRYATDQQKPELAHNILRKAKEFGVDVESPTILEWANRY</sequence>
<dbReference type="EMBL" id="WKMO01000001">
    <property type="protein sequence ID" value="MSB71910.1"/>
    <property type="molecule type" value="Genomic_DNA"/>
</dbReference>
<evidence type="ECO:0000313" key="6">
    <source>
        <dbReference type="EMBL" id="WET63667.1"/>
    </source>
</evidence>
<dbReference type="EMBL" id="JAJCNI010000023">
    <property type="protein sequence ID" value="MCB6519382.1"/>
    <property type="molecule type" value="Genomic_DNA"/>
</dbReference>
<evidence type="ECO:0000313" key="8">
    <source>
        <dbReference type="Proteomes" id="UP000284660"/>
    </source>
</evidence>
<reference evidence="6" key="5">
    <citation type="submission" date="2023-03" db="EMBL/GenBank/DDBJ databases">
        <title>Parabacteroides distasonis, a bacteria resistant against UC.</title>
        <authorList>
            <person name="Dai W."/>
        </authorList>
    </citation>
    <scope>NUCLEOTIDE SEQUENCE</scope>
    <source>
        <strain evidence="6">F1-28</strain>
    </source>
</reference>
<reference evidence="2 7" key="1">
    <citation type="submission" date="2015-09" db="EMBL/GenBank/DDBJ databases">
        <authorList>
            <consortium name="Pathogen Informatics"/>
        </authorList>
    </citation>
    <scope>NUCLEOTIDE SEQUENCE [LARGE SCALE GENOMIC DNA]</scope>
    <source>
        <strain evidence="2 7">2789STDY5608872</strain>
    </source>
</reference>
<evidence type="ECO:0000256" key="1">
    <source>
        <dbReference type="SAM" id="MobiDB-lite"/>
    </source>
</evidence>
<dbReference type="InterPro" id="IPR046489">
    <property type="entry name" value="DUF6582"/>
</dbReference>
<dbReference type="AlphaFoldDB" id="A0A173TA35"/>
<organism evidence="2 7">
    <name type="scientific">Parabacteroides distasonis</name>
    <dbReference type="NCBI Taxonomy" id="823"/>
    <lineage>
        <taxon>Bacteria</taxon>
        <taxon>Pseudomonadati</taxon>
        <taxon>Bacteroidota</taxon>
        <taxon>Bacteroidia</taxon>
        <taxon>Bacteroidales</taxon>
        <taxon>Tannerellaceae</taxon>
        <taxon>Parabacteroides</taxon>
    </lineage>
</organism>
<evidence type="ECO:0000313" key="7">
    <source>
        <dbReference type="Proteomes" id="UP000095591"/>
    </source>
</evidence>